<name>A0A521CUV1_9SPHI</name>
<evidence type="ECO:0000313" key="2">
    <source>
        <dbReference type="Proteomes" id="UP000320300"/>
    </source>
</evidence>
<proteinExistence type="predicted"/>
<sequence>MRPNIYFMKVSRNDPFDLNLSVRGLGVSITYMHSDLYEYMYYLTFKRSMKSHSREFRNPWEQSIDHLDFFGQTDDPFVQNMYSATGKLIEAKYELCIRWGIDEEEDLINEDILVQSQRYQPYLLMFKRSKSYKKLLAYYERALTDFISCLYLYACAYTAQSFKIPQVLKKQFDLPEPEQLRLLNQDDNTVALLKDLISGLNQDLAALKILMDKKYKRRATGD</sequence>
<dbReference type="Proteomes" id="UP000320300">
    <property type="component" value="Unassembled WGS sequence"/>
</dbReference>
<protein>
    <submittedName>
        <fullName evidence="1">Uncharacterized protein</fullName>
    </submittedName>
</protein>
<dbReference type="EMBL" id="FXTN01000004">
    <property type="protein sequence ID" value="SMO63203.1"/>
    <property type="molecule type" value="Genomic_DNA"/>
</dbReference>
<keyword evidence="2" id="KW-1185">Reference proteome</keyword>
<organism evidence="1 2">
    <name type="scientific">Pedobacter westerhofensis</name>
    <dbReference type="NCBI Taxonomy" id="425512"/>
    <lineage>
        <taxon>Bacteria</taxon>
        <taxon>Pseudomonadati</taxon>
        <taxon>Bacteroidota</taxon>
        <taxon>Sphingobacteriia</taxon>
        <taxon>Sphingobacteriales</taxon>
        <taxon>Sphingobacteriaceae</taxon>
        <taxon>Pedobacter</taxon>
    </lineage>
</organism>
<accession>A0A521CUV1</accession>
<reference evidence="1 2" key="1">
    <citation type="submission" date="2017-05" db="EMBL/GenBank/DDBJ databases">
        <authorList>
            <person name="Varghese N."/>
            <person name="Submissions S."/>
        </authorList>
    </citation>
    <scope>NUCLEOTIDE SEQUENCE [LARGE SCALE GENOMIC DNA]</scope>
    <source>
        <strain evidence="1 2">DSM 19036</strain>
    </source>
</reference>
<gene>
    <name evidence="1" type="ORF">SAMN06265348_104226</name>
</gene>
<evidence type="ECO:0000313" key="1">
    <source>
        <dbReference type="EMBL" id="SMO63203.1"/>
    </source>
</evidence>
<dbReference type="AlphaFoldDB" id="A0A521CUV1"/>